<feature type="region of interest" description="Disordered" evidence="1">
    <location>
        <begin position="491"/>
        <end position="579"/>
    </location>
</feature>
<gene>
    <name evidence="2" type="ORF">BB559_000925</name>
</gene>
<feature type="region of interest" description="Disordered" evidence="1">
    <location>
        <begin position="1"/>
        <end position="33"/>
    </location>
</feature>
<dbReference type="STRING" id="61424.A0A2T9Z3L7"/>
<evidence type="ECO:0000256" key="1">
    <source>
        <dbReference type="SAM" id="MobiDB-lite"/>
    </source>
</evidence>
<feature type="region of interest" description="Disordered" evidence="1">
    <location>
        <begin position="863"/>
        <end position="882"/>
    </location>
</feature>
<accession>A0A2T9Z3L7</accession>
<feature type="compositionally biased region" description="Polar residues" evidence="1">
    <location>
        <begin position="865"/>
        <end position="875"/>
    </location>
</feature>
<reference evidence="2 3" key="1">
    <citation type="journal article" date="2018" name="MBio">
        <title>Comparative Genomics Reveals the Core Gene Toolbox for the Fungus-Insect Symbiosis.</title>
        <authorList>
            <person name="Wang Y."/>
            <person name="Stata M."/>
            <person name="Wang W."/>
            <person name="Stajich J.E."/>
            <person name="White M.M."/>
            <person name="Moncalvo J.M."/>
        </authorList>
    </citation>
    <scope>NUCLEOTIDE SEQUENCE [LARGE SCALE GENOMIC DNA]</scope>
    <source>
        <strain evidence="2 3">AUS-77-4</strain>
    </source>
</reference>
<proteinExistence type="predicted"/>
<organism evidence="2 3">
    <name type="scientific">Furculomyces boomerangus</name>
    <dbReference type="NCBI Taxonomy" id="61424"/>
    <lineage>
        <taxon>Eukaryota</taxon>
        <taxon>Fungi</taxon>
        <taxon>Fungi incertae sedis</taxon>
        <taxon>Zoopagomycota</taxon>
        <taxon>Kickxellomycotina</taxon>
        <taxon>Harpellomycetes</taxon>
        <taxon>Harpellales</taxon>
        <taxon>Harpellaceae</taxon>
        <taxon>Furculomyces</taxon>
    </lineage>
</organism>
<feature type="compositionally biased region" description="Polar residues" evidence="1">
    <location>
        <begin position="1057"/>
        <end position="1088"/>
    </location>
</feature>
<feature type="region of interest" description="Disordered" evidence="1">
    <location>
        <begin position="750"/>
        <end position="786"/>
    </location>
</feature>
<feature type="region of interest" description="Disordered" evidence="1">
    <location>
        <begin position="1057"/>
        <end position="1142"/>
    </location>
</feature>
<comment type="caution">
    <text evidence="2">The sequence shown here is derived from an EMBL/GenBank/DDBJ whole genome shotgun (WGS) entry which is preliminary data.</text>
</comment>
<feature type="compositionally biased region" description="Polar residues" evidence="1">
    <location>
        <begin position="541"/>
        <end position="566"/>
    </location>
</feature>
<dbReference type="EMBL" id="MBFT01000049">
    <property type="protein sequence ID" value="PVU99190.1"/>
    <property type="molecule type" value="Genomic_DNA"/>
</dbReference>
<feature type="region of interest" description="Disordered" evidence="1">
    <location>
        <begin position="99"/>
        <end position="130"/>
    </location>
</feature>
<dbReference type="OrthoDB" id="5583279at2759"/>
<evidence type="ECO:0000313" key="2">
    <source>
        <dbReference type="EMBL" id="PVU99190.1"/>
    </source>
</evidence>
<sequence>MKHETKIEDPIKNISDLPHKRDSEIDSHHPKRSTNEIKHKVIELFAEVLGSQSNTFDNKTSNESFNLSEPDYSSLTIPNQTSNNLNKLQKPSSYLFTSSSTTTKLHNRTNNSTMKTHTNGLEPSITSNTNSRNFTDNKIFKDPYLSHPERLKTNTIYNFKKGESSKSFRTKNPPTHPLIKSKSDVWDLDSKNQKLNRNTPRLPKRNLKPLDFSLHKKDKKSSNFNANKSIDVYSKKSLEGFPTPNNGSDTPTVSKITESPLINSTPKSCGHIPSSSPTLSNKFTTERPNPFANLIKDAYNRSISTNIAQNTEFHKARTDQENLIQKLNKNLEHSKNRFPIFGGPPALGPLKRKNHEVEDAIKRAVHNISQKNFVLSTPTFRSWQNPDLLNTNYNLNNQNPITLGSGHTDTNLFLGTKESQSKNNSAVSFGCKYCSKAFKSLSKKQSHEQRCQSRLDAMLYSQPEINEISERNDIRLSPTSQHIASLLESVPDLTDSENETPDLINNNNTSHSKRKLNDIDCRKVKRPNNSNQPISKKPISKRSNLGDSSRLTTSIGDSEDTMSLSEGSELARFHGQGPPVDRIYMHSENDIQLDLNNNHTLFPESFAKSSNVNRLGPNGKNVHNMNVFLGYSDGHPTDFVNTSLPINNQNNLFDFQSGNIGTFNFDNVEIGNEAGNEFSGNFNFDDDFFNLASEPPIPWNTDFLSQESFGLNLSNQNQLFNNSVSDHLNITETQSLNKTKNPQNILNSNKIADSVSLNNPATSKSNSTRLSKSGDYNTSANLTLGNKKHNKHHLNTFSQSNQLKKTESQGVLINDKNPTSLSKSRTLHNLNKENTPVISPESSDLKKFSKAKSQNIEVNGVRSGINKNKTSNSGSAGKRSENAEEVILNKLYANKKQDTYDHHGSSSTITLPQDNDDYQHQFMDENDNSSSDNNNDEIINSIVDPNMVLPNSSLISTPSGINNFIKNSNSNTLSKNNNTEIGMNGLGMDMGLGMNLDVDMGMMLGLNMGLDMSMGMDMNMNLGMGLDMRFGDSKEMAVSKEIENYFGMKAETATVGNAQGNGFNQQPKINQNTFSEGKGIQTKTSSPNAGEADSNRTLKNSNDNGKTPIRHDIQRADEPPILSINKSGYGENPLSSRKIRPDVNHKAMQENTLTHEEKQKLYRLNHLKQLQKFQLLQNQRQLAMVTQRNIGNPNKSISDVGYNTKRNHIIKSSNGGSNLNSGSATEDDESLMLMFGAGNVEEFMLNQGGGIVGVSGNLDWQAGNENFERELDGMFDFDQTE</sequence>
<feature type="compositionally biased region" description="Polar residues" evidence="1">
    <location>
        <begin position="1095"/>
        <end position="1105"/>
    </location>
</feature>
<name>A0A2T9Z3L7_9FUNG</name>
<keyword evidence="3" id="KW-1185">Reference proteome</keyword>
<feature type="compositionally biased region" description="Polar residues" evidence="1">
    <location>
        <begin position="750"/>
        <end position="784"/>
    </location>
</feature>
<feature type="compositionally biased region" description="Basic and acidic residues" evidence="1">
    <location>
        <begin position="1109"/>
        <end position="1118"/>
    </location>
</feature>
<dbReference type="Proteomes" id="UP000245699">
    <property type="component" value="Unassembled WGS sequence"/>
</dbReference>
<feature type="region of interest" description="Disordered" evidence="1">
    <location>
        <begin position="897"/>
        <end position="936"/>
    </location>
</feature>
<protein>
    <submittedName>
        <fullName evidence="2">Uncharacterized protein</fullName>
    </submittedName>
</protein>
<feature type="compositionally biased region" description="Polar residues" evidence="1">
    <location>
        <begin position="108"/>
        <end position="130"/>
    </location>
</feature>
<feature type="region of interest" description="Disordered" evidence="1">
    <location>
        <begin position="259"/>
        <end position="285"/>
    </location>
</feature>
<evidence type="ECO:0000313" key="3">
    <source>
        <dbReference type="Proteomes" id="UP000245699"/>
    </source>
</evidence>